<dbReference type="eggNOG" id="ENOG502SHG7">
    <property type="taxonomic scope" value="Eukaryota"/>
</dbReference>
<proteinExistence type="predicted"/>
<dbReference type="EnsemblFungi" id="MAPG_02292T0">
    <property type="protein sequence ID" value="MAPG_02292T0"/>
    <property type="gene ID" value="MAPG_02292"/>
</dbReference>
<reference evidence="4" key="1">
    <citation type="submission" date="2010-05" db="EMBL/GenBank/DDBJ databases">
        <title>The Genome Sequence of Magnaporthe poae strain ATCC 64411.</title>
        <authorList>
            <consortium name="The Broad Institute Genome Sequencing Platform"/>
            <consortium name="Broad Institute Genome Sequencing Center for Infectious Disease"/>
            <person name="Ma L.-J."/>
            <person name="Dead R."/>
            <person name="Young S."/>
            <person name="Zeng Q."/>
            <person name="Koehrsen M."/>
            <person name="Alvarado L."/>
            <person name="Berlin A."/>
            <person name="Chapman S.B."/>
            <person name="Chen Z."/>
            <person name="Freedman E."/>
            <person name="Gellesch M."/>
            <person name="Goldberg J."/>
            <person name="Griggs A."/>
            <person name="Gujja S."/>
            <person name="Heilman E.R."/>
            <person name="Heiman D."/>
            <person name="Hepburn T."/>
            <person name="Howarth C."/>
            <person name="Jen D."/>
            <person name="Larson L."/>
            <person name="Mehta T."/>
            <person name="Neiman D."/>
            <person name="Pearson M."/>
            <person name="Roberts A."/>
            <person name="Saif S."/>
            <person name="Shea T."/>
            <person name="Shenoy N."/>
            <person name="Sisk P."/>
            <person name="Stolte C."/>
            <person name="Sykes S."/>
            <person name="Walk T."/>
            <person name="White J."/>
            <person name="Yandava C."/>
            <person name="Haas B."/>
            <person name="Nusbaum C."/>
            <person name="Birren B."/>
        </authorList>
    </citation>
    <scope>NUCLEOTIDE SEQUENCE</scope>
    <source>
        <strain evidence="4">ATCC 64411</strain>
    </source>
</reference>
<feature type="compositionally biased region" description="Gly residues" evidence="1">
    <location>
        <begin position="205"/>
        <end position="217"/>
    </location>
</feature>
<dbReference type="OMA" id="CWNESAG"/>
<reference evidence="6" key="2">
    <citation type="submission" date="2010-05" db="EMBL/GenBank/DDBJ databases">
        <title>The genome sequence of Magnaporthe poae strain ATCC 64411.</title>
        <authorList>
            <person name="Ma L.-J."/>
            <person name="Dead R."/>
            <person name="Young S."/>
            <person name="Zeng Q."/>
            <person name="Koehrsen M."/>
            <person name="Alvarado L."/>
            <person name="Berlin A."/>
            <person name="Chapman S.B."/>
            <person name="Chen Z."/>
            <person name="Freedman E."/>
            <person name="Gellesch M."/>
            <person name="Goldberg J."/>
            <person name="Griggs A."/>
            <person name="Gujja S."/>
            <person name="Heilman E.R."/>
            <person name="Heiman D."/>
            <person name="Hepburn T."/>
            <person name="Howarth C."/>
            <person name="Jen D."/>
            <person name="Larson L."/>
            <person name="Mehta T."/>
            <person name="Neiman D."/>
            <person name="Pearson M."/>
            <person name="Roberts A."/>
            <person name="Saif S."/>
            <person name="Shea T."/>
            <person name="Shenoy N."/>
            <person name="Sisk P."/>
            <person name="Stolte C."/>
            <person name="Sykes S."/>
            <person name="Walk T."/>
            <person name="White J."/>
            <person name="Yandava C."/>
            <person name="Haas B."/>
            <person name="Nusbaum C."/>
            <person name="Birren B."/>
        </authorList>
    </citation>
    <scope>NUCLEOTIDE SEQUENCE [LARGE SCALE GENOMIC DNA]</scope>
    <source>
        <strain evidence="6">ATCC 64411 / 73-15</strain>
    </source>
</reference>
<feature type="signal peptide" evidence="2">
    <location>
        <begin position="1"/>
        <end position="36"/>
    </location>
</feature>
<feature type="domain" description="WSC" evidence="3">
    <location>
        <begin position="82"/>
        <end position="189"/>
    </location>
</feature>
<dbReference type="PROSITE" id="PS51212">
    <property type="entry name" value="WSC"/>
    <property type="match status" value="1"/>
</dbReference>
<feature type="compositionally biased region" description="Low complexity" evidence="1">
    <location>
        <begin position="236"/>
        <end position="252"/>
    </location>
</feature>
<dbReference type="OrthoDB" id="5985073at2759"/>
<evidence type="ECO:0000256" key="1">
    <source>
        <dbReference type="SAM" id="MobiDB-lite"/>
    </source>
</evidence>
<evidence type="ECO:0000313" key="5">
    <source>
        <dbReference type="EnsemblFungi" id="MAPG_02292T0"/>
    </source>
</evidence>
<dbReference type="VEuPathDB" id="FungiDB:MAPG_02292"/>
<evidence type="ECO:0000313" key="6">
    <source>
        <dbReference type="Proteomes" id="UP000011715"/>
    </source>
</evidence>
<dbReference type="InterPro" id="IPR002889">
    <property type="entry name" value="WSC_carb-bd"/>
</dbReference>
<evidence type="ECO:0000313" key="4">
    <source>
        <dbReference type="EMBL" id="KLU83227.1"/>
    </source>
</evidence>
<evidence type="ECO:0000259" key="3">
    <source>
        <dbReference type="PROSITE" id="PS51212"/>
    </source>
</evidence>
<reference evidence="5" key="4">
    <citation type="journal article" date="2015" name="G3 (Bethesda)">
        <title>Genome sequences of three phytopathogenic species of the Magnaporthaceae family of fungi.</title>
        <authorList>
            <person name="Okagaki L.H."/>
            <person name="Nunes C.C."/>
            <person name="Sailsbery J."/>
            <person name="Clay B."/>
            <person name="Brown D."/>
            <person name="John T."/>
            <person name="Oh Y."/>
            <person name="Young N."/>
            <person name="Fitzgerald M."/>
            <person name="Haas B.J."/>
            <person name="Zeng Q."/>
            <person name="Young S."/>
            <person name="Adiconis X."/>
            <person name="Fan L."/>
            <person name="Levin J.Z."/>
            <person name="Mitchell T.K."/>
            <person name="Okubara P.A."/>
            <person name="Farman M.L."/>
            <person name="Kohn L.M."/>
            <person name="Birren B."/>
            <person name="Ma L.-J."/>
            <person name="Dean R.A."/>
        </authorList>
    </citation>
    <scope>NUCLEOTIDE SEQUENCE</scope>
    <source>
        <strain evidence="5">ATCC 64411 / 73-15</strain>
    </source>
</reference>
<reference evidence="4" key="3">
    <citation type="submission" date="2011-03" db="EMBL/GenBank/DDBJ databases">
        <title>Annotation of Magnaporthe poae ATCC 64411.</title>
        <authorList>
            <person name="Ma L.-J."/>
            <person name="Dead R."/>
            <person name="Young S.K."/>
            <person name="Zeng Q."/>
            <person name="Gargeya S."/>
            <person name="Fitzgerald M."/>
            <person name="Haas B."/>
            <person name="Abouelleil A."/>
            <person name="Alvarado L."/>
            <person name="Arachchi H.M."/>
            <person name="Berlin A."/>
            <person name="Brown A."/>
            <person name="Chapman S.B."/>
            <person name="Chen Z."/>
            <person name="Dunbar C."/>
            <person name="Freedman E."/>
            <person name="Gearin G."/>
            <person name="Gellesch M."/>
            <person name="Goldberg J."/>
            <person name="Griggs A."/>
            <person name="Gujja S."/>
            <person name="Heiman D."/>
            <person name="Howarth C."/>
            <person name="Larson L."/>
            <person name="Lui A."/>
            <person name="MacDonald P.J.P."/>
            <person name="Mehta T."/>
            <person name="Montmayeur A."/>
            <person name="Murphy C."/>
            <person name="Neiman D."/>
            <person name="Pearson M."/>
            <person name="Priest M."/>
            <person name="Roberts A."/>
            <person name="Saif S."/>
            <person name="Shea T."/>
            <person name="Shenoy N."/>
            <person name="Sisk P."/>
            <person name="Stolte C."/>
            <person name="Sykes S."/>
            <person name="Yandava C."/>
            <person name="Wortman J."/>
            <person name="Nusbaum C."/>
            <person name="Birren B."/>
        </authorList>
    </citation>
    <scope>NUCLEOTIDE SEQUENCE</scope>
    <source>
        <strain evidence="4">ATCC 64411</strain>
    </source>
</reference>
<evidence type="ECO:0000256" key="2">
    <source>
        <dbReference type="SAM" id="SignalP"/>
    </source>
</evidence>
<dbReference type="EMBL" id="GL876967">
    <property type="protein sequence ID" value="KLU83227.1"/>
    <property type="molecule type" value="Genomic_DNA"/>
</dbReference>
<accession>A0A0C4DQZ3</accession>
<dbReference type="AlphaFoldDB" id="A0A0C4DQZ3"/>
<name>A0A0C4DQZ3_MAGP6</name>
<dbReference type="SMART" id="SM00321">
    <property type="entry name" value="WSC"/>
    <property type="match status" value="1"/>
</dbReference>
<protein>
    <recommendedName>
        <fullName evidence="3">WSC domain-containing protein</fullName>
    </recommendedName>
</protein>
<gene>
    <name evidence="4" type="ORF">MAPG_02292</name>
</gene>
<reference evidence="5" key="5">
    <citation type="submission" date="2015-06" db="UniProtKB">
        <authorList>
            <consortium name="EnsemblFungi"/>
        </authorList>
    </citation>
    <scope>IDENTIFICATION</scope>
    <source>
        <strain evidence="5">ATCC 64411</strain>
    </source>
</reference>
<feature type="region of interest" description="Disordered" evidence="1">
    <location>
        <begin position="199"/>
        <end position="252"/>
    </location>
</feature>
<feature type="chain" id="PRO_5009385324" description="WSC domain-containing protein" evidence="2">
    <location>
        <begin position="37"/>
        <end position="252"/>
    </location>
</feature>
<keyword evidence="6" id="KW-1185">Reference proteome</keyword>
<keyword evidence="2" id="KW-0732">Signal</keyword>
<organism evidence="5 6">
    <name type="scientific">Magnaporthiopsis poae (strain ATCC 64411 / 73-15)</name>
    <name type="common">Kentucky bluegrass fungus</name>
    <name type="synonym">Magnaporthe poae</name>
    <dbReference type="NCBI Taxonomy" id="644358"/>
    <lineage>
        <taxon>Eukaryota</taxon>
        <taxon>Fungi</taxon>
        <taxon>Dikarya</taxon>
        <taxon>Ascomycota</taxon>
        <taxon>Pezizomycotina</taxon>
        <taxon>Sordariomycetes</taxon>
        <taxon>Sordariomycetidae</taxon>
        <taxon>Magnaporthales</taxon>
        <taxon>Magnaporthaceae</taxon>
        <taxon>Magnaporthiopsis</taxon>
    </lineage>
</organism>
<dbReference type="Proteomes" id="UP000011715">
    <property type="component" value="Unassembled WGS sequence"/>
</dbReference>
<dbReference type="EMBL" id="ADBL01000579">
    <property type="status" value="NOT_ANNOTATED_CDS"/>
    <property type="molecule type" value="Genomic_DNA"/>
</dbReference>
<dbReference type="Pfam" id="PF01822">
    <property type="entry name" value="WSC"/>
    <property type="match status" value="1"/>
</dbReference>
<dbReference type="STRING" id="644358.A0A0C4DQZ3"/>
<sequence length="252" mass="25715">MSAKPAASWGRPFTLGYGPIVLILLMFLAGAAGAAAHEPHSDNISSSSSQKPTSTFTTTTWVTMTVTTRLAHRPTLAASHVGYALKGCYRLPAGSDSALENSTVPVNASQADALTVPRCLEACVGAGKTGGKNGPYDFVTVGEGKRCYCGTTLAKAAILVDSKDCSVPCAGDVRAACGGQGHVAVYFLTNTTSAAVSAADTSTGTGTGAGAGTGDPGFIGVKDNNPGPNPDPAPQKPQEQEQQQQQQQQQQQ</sequence>